<dbReference type="GO" id="GO:0000155">
    <property type="term" value="F:phosphorelay sensor kinase activity"/>
    <property type="evidence" value="ECO:0007669"/>
    <property type="project" value="InterPro"/>
</dbReference>
<evidence type="ECO:0000259" key="11">
    <source>
        <dbReference type="PROSITE" id="PS50110"/>
    </source>
</evidence>
<evidence type="ECO:0000256" key="1">
    <source>
        <dbReference type="ARBA" id="ARBA00000085"/>
    </source>
</evidence>
<dbReference type="PANTHER" id="PTHR43047">
    <property type="entry name" value="TWO-COMPONENT HISTIDINE PROTEIN KINASE"/>
    <property type="match status" value="1"/>
</dbReference>
<dbReference type="SUPFAM" id="SSF55874">
    <property type="entry name" value="ATPase domain of HSP90 chaperone/DNA topoisomerase II/histidine kinase"/>
    <property type="match status" value="1"/>
</dbReference>
<dbReference type="Pfam" id="PF05227">
    <property type="entry name" value="CHASE3"/>
    <property type="match status" value="1"/>
</dbReference>
<keyword evidence="9" id="KW-1133">Transmembrane helix</keyword>
<evidence type="ECO:0000256" key="5">
    <source>
        <dbReference type="ARBA" id="ARBA00022777"/>
    </source>
</evidence>
<evidence type="ECO:0000259" key="10">
    <source>
        <dbReference type="PROSITE" id="PS50109"/>
    </source>
</evidence>
<dbReference type="FunFam" id="1.10.287.130:FF:000001">
    <property type="entry name" value="Two-component sensor histidine kinase"/>
    <property type="match status" value="1"/>
</dbReference>
<dbReference type="PROSITE" id="PS50109">
    <property type="entry name" value="HIS_KIN"/>
    <property type="match status" value="1"/>
</dbReference>
<dbReference type="InterPro" id="IPR007891">
    <property type="entry name" value="CHASE3"/>
</dbReference>
<protein>
    <recommendedName>
        <fullName evidence="2">histidine kinase</fullName>
        <ecNumber evidence="2">2.7.13.3</ecNumber>
    </recommendedName>
</protein>
<proteinExistence type="predicted"/>
<dbReference type="InterPro" id="IPR035965">
    <property type="entry name" value="PAS-like_dom_sf"/>
</dbReference>
<evidence type="ECO:0000256" key="9">
    <source>
        <dbReference type="SAM" id="Phobius"/>
    </source>
</evidence>
<dbReference type="CDD" id="cd00130">
    <property type="entry name" value="PAS"/>
    <property type="match status" value="1"/>
</dbReference>
<feature type="domain" description="PAC" evidence="12">
    <location>
        <begin position="302"/>
        <end position="352"/>
    </location>
</feature>
<dbReference type="NCBIfam" id="TIGR00229">
    <property type="entry name" value="sensory_box"/>
    <property type="match status" value="1"/>
</dbReference>
<keyword evidence="3 8" id="KW-0597">Phosphoprotein</keyword>
<dbReference type="Pfam" id="PF02518">
    <property type="entry name" value="HATPase_c"/>
    <property type="match status" value="1"/>
</dbReference>
<feature type="transmembrane region" description="Helical" evidence="9">
    <location>
        <begin position="12"/>
        <end position="35"/>
    </location>
</feature>
<evidence type="ECO:0000256" key="4">
    <source>
        <dbReference type="ARBA" id="ARBA00022679"/>
    </source>
</evidence>
<dbReference type="InterPro" id="IPR011006">
    <property type="entry name" value="CheY-like_superfamily"/>
</dbReference>
<keyword evidence="6" id="KW-0902">Two-component regulatory system</keyword>
<dbReference type="SMART" id="SM00388">
    <property type="entry name" value="HisKA"/>
    <property type="match status" value="1"/>
</dbReference>
<sequence length="831" mass="89323">MADTSHAPKGRTLRVAIAAALAVIPVLLLAGYVLIQAFAREDAMRDALNQSFRTRTQTQKVLSLLQDAETGQRGYMITGDDAFLGPYIVASKEIPDALSELEALVDPAQAERMRALRRVSTAKLTELALTVSMRRAGQIEQGMARVRSGVGRKIMDEARGAIAAIEGHEVALLQHRLDQAKHARRGTELLTSGLFAFLVLLVLGAGVSILRTLREREAIALRLQETAARHQAVFDSAVDTIITLNPSGSIETINRAGERTFGRKAAELERRDLGVVIELPAKGEGAFLKRIGLTGESLRDGVVIEGVGRRPDGSAFPVDVAFGSMRLSRGLHVVAVVRDISERKRIEQLKDEFISTVSHELRTPLTSIAGSLGLLKGGAAGVLEERADRLITIAHKNCERLVRLINDILDIQKIESGKMRFAETELDLVKVVHQAVEGLRGYTSKLGIEVTVAEPEKPLVIRGDVDRLTQVASNLIANAARFSPAGKPVEVSFVVDGDTVRASVRDHGPGVPEAFRSRIFSKFAQADGSSTREDGGTGLGLAISKEITDRHGGKLWFESEIDQGAVFHIDLPILKPSAPRPAEGVSTFLVCESDLQAGALLQALLEAEGVRTELVTDLATAETVLSERSYAGLFLDLNLPDGHGLDLLKRLRLQGPNRSLPVVVVSLEAPSPDALKGAAVEIIDWIGKPLDSARIRAAIGTVMQRPRPEGPMILHVDDDPDVLHLVGEALGDAGEIIRAQSVIEARAILAVRRPDLVILDLGLPDGSGLELLPLLKGPDGDAIPVIVFSAQELEDGLFASVDEVLTKSRTTLDHLASLARKLSAERDAGAV</sequence>
<organism evidence="13">
    <name type="scientific">Caulobacter sp. 73W</name>
    <dbReference type="NCBI Taxonomy" id="3161137"/>
    <lineage>
        <taxon>Bacteria</taxon>
        <taxon>Pseudomonadati</taxon>
        <taxon>Pseudomonadota</taxon>
        <taxon>Alphaproteobacteria</taxon>
        <taxon>Caulobacterales</taxon>
        <taxon>Caulobacteraceae</taxon>
        <taxon>Caulobacter</taxon>
    </lineage>
</organism>
<dbReference type="SUPFAM" id="SSF55785">
    <property type="entry name" value="PYP-like sensor domain (PAS domain)"/>
    <property type="match status" value="1"/>
</dbReference>
<dbReference type="InterPro" id="IPR000014">
    <property type="entry name" value="PAS"/>
</dbReference>
<reference evidence="13" key="1">
    <citation type="submission" date="2024-06" db="EMBL/GenBank/DDBJ databases">
        <title>Caulobacter inopinatus, sp. nov.</title>
        <authorList>
            <person name="Donachie S.P."/>
        </authorList>
    </citation>
    <scope>NUCLEOTIDE SEQUENCE</scope>
    <source>
        <strain evidence="13">73W</strain>
    </source>
</reference>
<keyword evidence="9" id="KW-0812">Transmembrane</keyword>
<feature type="domain" description="Histidine kinase" evidence="10">
    <location>
        <begin position="356"/>
        <end position="575"/>
    </location>
</feature>
<dbReference type="InterPro" id="IPR001789">
    <property type="entry name" value="Sig_transdc_resp-reg_receiver"/>
</dbReference>
<name>A0AB39KPY7_9CAUL</name>
<dbReference type="PANTHER" id="PTHR43047:SF72">
    <property type="entry name" value="OSMOSENSING HISTIDINE PROTEIN KINASE SLN1"/>
    <property type="match status" value="1"/>
</dbReference>
<dbReference type="GO" id="GO:0009927">
    <property type="term" value="F:histidine phosphotransfer kinase activity"/>
    <property type="evidence" value="ECO:0007669"/>
    <property type="project" value="TreeGrafter"/>
</dbReference>
<dbReference type="SMART" id="SM00387">
    <property type="entry name" value="HATPase_c"/>
    <property type="match status" value="1"/>
</dbReference>
<dbReference type="PROSITE" id="PS50110">
    <property type="entry name" value="RESPONSE_REGULATORY"/>
    <property type="match status" value="2"/>
</dbReference>
<dbReference type="SMART" id="SM00448">
    <property type="entry name" value="REC"/>
    <property type="match status" value="2"/>
</dbReference>
<dbReference type="PROSITE" id="PS50113">
    <property type="entry name" value="PAC"/>
    <property type="match status" value="1"/>
</dbReference>
<dbReference type="Pfam" id="PF13426">
    <property type="entry name" value="PAS_9"/>
    <property type="match status" value="1"/>
</dbReference>
<dbReference type="Gene3D" id="3.30.450.20">
    <property type="entry name" value="PAS domain"/>
    <property type="match status" value="1"/>
</dbReference>
<gene>
    <name evidence="13" type="ORF">ABOZ73_11180</name>
</gene>
<dbReference type="Pfam" id="PF00512">
    <property type="entry name" value="HisKA"/>
    <property type="match status" value="1"/>
</dbReference>
<dbReference type="InterPro" id="IPR003661">
    <property type="entry name" value="HisK_dim/P_dom"/>
</dbReference>
<feature type="domain" description="Response regulatory" evidence="11">
    <location>
        <begin position="712"/>
        <end position="822"/>
    </location>
</feature>
<feature type="modified residue" description="4-aspartylphosphate" evidence="8">
    <location>
        <position position="636"/>
    </location>
</feature>
<keyword evidence="4" id="KW-0808">Transferase</keyword>
<dbReference type="AlphaFoldDB" id="A0AB39KPY7"/>
<dbReference type="SUPFAM" id="SSF52172">
    <property type="entry name" value="CheY-like"/>
    <property type="match status" value="2"/>
</dbReference>
<comment type="catalytic activity">
    <reaction evidence="1">
        <text>ATP + protein L-histidine = ADP + protein N-phospho-L-histidine.</text>
        <dbReference type="EC" id="2.7.13.3"/>
    </reaction>
</comment>
<dbReference type="Pfam" id="PF00072">
    <property type="entry name" value="Response_reg"/>
    <property type="match status" value="2"/>
</dbReference>
<keyword evidence="5" id="KW-0418">Kinase</keyword>
<dbReference type="EMBL" id="CP158375">
    <property type="protein sequence ID" value="XDO95376.1"/>
    <property type="molecule type" value="Genomic_DNA"/>
</dbReference>
<dbReference type="InterPro" id="IPR000700">
    <property type="entry name" value="PAS-assoc_C"/>
</dbReference>
<dbReference type="GO" id="GO:0005886">
    <property type="term" value="C:plasma membrane"/>
    <property type="evidence" value="ECO:0007669"/>
    <property type="project" value="TreeGrafter"/>
</dbReference>
<evidence type="ECO:0000313" key="13">
    <source>
        <dbReference type="EMBL" id="XDO95376.1"/>
    </source>
</evidence>
<dbReference type="SUPFAM" id="SSF47384">
    <property type="entry name" value="Homodimeric domain of signal transducing histidine kinase"/>
    <property type="match status" value="1"/>
</dbReference>
<dbReference type="InterPro" id="IPR003594">
    <property type="entry name" value="HATPase_dom"/>
</dbReference>
<dbReference type="PRINTS" id="PR00344">
    <property type="entry name" value="BCTRLSENSOR"/>
</dbReference>
<dbReference type="FunFam" id="3.30.565.10:FF:000006">
    <property type="entry name" value="Sensor histidine kinase WalK"/>
    <property type="match status" value="1"/>
</dbReference>
<dbReference type="Gene3D" id="3.40.50.2300">
    <property type="match status" value="2"/>
</dbReference>
<evidence type="ECO:0000256" key="8">
    <source>
        <dbReference type="PROSITE-ProRule" id="PRU00169"/>
    </source>
</evidence>
<dbReference type="InterPro" id="IPR036890">
    <property type="entry name" value="HATPase_C_sf"/>
</dbReference>
<feature type="modified residue" description="4-aspartylphosphate" evidence="8">
    <location>
        <position position="760"/>
    </location>
</feature>
<dbReference type="CDD" id="cd00082">
    <property type="entry name" value="HisKA"/>
    <property type="match status" value="1"/>
</dbReference>
<evidence type="ECO:0000256" key="6">
    <source>
        <dbReference type="ARBA" id="ARBA00023012"/>
    </source>
</evidence>
<evidence type="ECO:0000256" key="7">
    <source>
        <dbReference type="ARBA" id="ARBA00023136"/>
    </source>
</evidence>
<dbReference type="InterPro" id="IPR005467">
    <property type="entry name" value="His_kinase_dom"/>
</dbReference>
<dbReference type="InterPro" id="IPR004358">
    <property type="entry name" value="Sig_transdc_His_kin-like_C"/>
</dbReference>
<evidence type="ECO:0000256" key="2">
    <source>
        <dbReference type="ARBA" id="ARBA00012438"/>
    </source>
</evidence>
<dbReference type="InterPro" id="IPR036097">
    <property type="entry name" value="HisK_dim/P_sf"/>
</dbReference>
<dbReference type="EC" id="2.7.13.3" evidence="2"/>
<evidence type="ECO:0000259" key="12">
    <source>
        <dbReference type="PROSITE" id="PS50113"/>
    </source>
</evidence>
<keyword evidence="7 9" id="KW-0472">Membrane</keyword>
<feature type="domain" description="Response regulatory" evidence="11">
    <location>
        <begin position="587"/>
        <end position="703"/>
    </location>
</feature>
<evidence type="ECO:0000256" key="3">
    <source>
        <dbReference type="ARBA" id="ARBA00022553"/>
    </source>
</evidence>
<dbReference type="CDD" id="cd00075">
    <property type="entry name" value="HATPase"/>
    <property type="match status" value="1"/>
</dbReference>
<dbReference type="Gene3D" id="3.30.565.10">
    <property type="entry name" value="Histidine kinase-like ATPase, C-terminal domain"/>
    <property type="match status" value="1"/>
</dbReference>
<feature type="transmembrane region" description="Helical" evidence="9">
    <location>
        <begin position="189"/>
        <end position="210"/>
    </location>
</feature>
<dbReference type="Gene3D" id="1.10.287.130">
    <property type="match status" value="1"/>
</dbReference>
<accession>A0AB39KPY7</accession>
<dbReference type="RefSeq" id="WP_369058225.1">
    <property type="nucleotide sequence ID" value="NZ_CP158375.1"/>
</dbReference>
<dbReference type="CDD" id="cd19410">
    <property type="entry name" value="HK9-like_sensor"/>
    <property type="match status" value="1"/>
</dbReference>